<keyword evidence="2" id="KW-1185">Reference proteome</keyword>
<evidence type="ECO:0008006" key="3">
    <source>
        <dbReference type="Google" id="ProtNLM"/>
    </source>
</evidence>
<accession>A0ABM7RJE8</accession>
<dbReference type="Proteomes" id="UP001374893">
    <property type="component" value="Chromosome"/>
</dbReference>
<sequence length="174" mass="19847">MKPERIRIGSFVGAVFFRPVRLLILFSCGLLSCCADRPVRLPAFVEGSAPEEFDSRRATFEEHIHLLSPFKESVLRSEAYQERLRAGYQHPNTRSRRGEDYVFIPGPVAGEEGDFFEHSYQLDREAGEFTTVTRLSERSRMTSRCARRADGWWRESVEVDPPPLGSIVPVDAAR</sequence>
<protein>
    <recommendedName>
        <fullName evidence="3">Lipoprotein</fullName>
    </recommendedName>
</protein>
<reference evidence="1 2" key="1">
    <citation type="submission" date="2021-06" db="EMBL/GenBank/DDBJ databases">
        <title>Complete genome of Haloferula helveola possessing various polysaccharide degrading enzymes.</title>
        <authorList>
            <person name="Takami H."/>
            <person name="Huang C."/>
            <person name="Hamasaki K."/>
        </authorList>
    </citation>
    <scope>NUCLEOTIDE SEQUENCE [LARGE SCALE GENOMIC DNA]</scope>
    <source>
        <strain evidence="1 2">CN-1</strain>
    </source>
</reference>
<name>A0ABM7RJE8_9BACT</name>
<evidence type="ECO:0000313" key="2">
    <source>
        <dbReference type="Proteomes" id="UP001374893"/>
    </source>
</evidence>
<dbReference type="EMBL" id="AP024702">
    <property type="protein sequence ID" value="BCX47717.1"/>
    <property type="molecule type" value="Genomic_DNA"/>
</dbReference>
<dbReference type="PROSITE" id="PS51257">
    <property type="entry name" value="PROKAR_LIPOPROTEIN"/>
    <property type="match status" value="1"/>
</dbReference>
<evidence type="ECO:0000313" key="1">
    <source>
        <dbReference type="EMBL" id="BCX47717.1"/>
    </source>
</evidence>
<proteinExistence type="predicted"/>
<gene>
    <name evidence="1" type="ORF">HAHE_16250</name>
</gene>
<organism evidence="1 2">
    <name type="scientific">Haloferula helveola</name>
    <dbReference type="NCBI Taxonomy" id="490095"/>
    <lineage>
        <taxon>Bacteria</taxon>
        <taxon>Pseudomonadati</taxon>
        <taxon>Verrucomicrobiota</taxon>
        <taxon>Verrucomicrobiia</taxon>
        <taxon>Verrucomicrobiales</taxon>
        <taxon>Verrucomicrobiaceae</taxon>
        <taxon>Haloferula</taxon>
    </lineage>
</organism>